<reference evidence="1 2" key="1">
    <citation type="journal article" date="2019" name="Environ. Microbiol.">
        <title>At the nexus of three kingdoms: the genome of the mycorrhizal fungus Gigaspora margarita provides insights into plant, endobacterial and fungal interactions.</title>
        <authorList>
            <person name="Venice F."/>
            <person name="Ghignone S."/>
            <person name="Salvioli di Fossalunga A."/>
            <person name="Amselem J."/>
            <person name="Novero M."/>
            <person name="Xianan X."/>
            <person name="Sedzielewska Toro K."/>
            <person name="Morin E."/>
            <person name="Lipzen A."/>
            <person name="Grigoriev I.V."/>
            <person name="Henrissat B."/>
            <person name="Martin F.M."/>
            <person name="Bonfante P."/>
        </authorList>
    </citation>
    <scope>NUCLEOTIDE SEQUENCE [LARGE SCALE GENOMIC DNA]</scope>
    <source>
        <strain evidence="1 2">BEG34</strain>
    </source>
</reference>
<dbReference type="Proteomes" id="UP000439903">
    <property type="component" value="Unassembled WGS sequence"/>
</dbReference>
<keyword evidence="2" id="KW-1185">Reference proteome</keyword>
<gene>
    <name evidence="1" type="ORF">F8M41_021761</name>
</gene>
<protein>
    <submittedName>
        <fullName evidence="1">Uncharacterized protein</fullName>
    </submittedName>
</protein>
<organism evidence="1 2">
    <name type="scientific">Gigaspora margarita</name>
    <dbReference type="NCBI Taxonomy" id="4874"/>
    <lineage>
        <taxon>Eukaryota</taxon>
        <taxon>Fungi</taxon>
        <taxon>Fungi incertae sedis</taxon>
        <taxon>Mucoromycota</taxon>
        <taxon>Glomeromycotina</taxon>
        <taxon>Glomeromycetes</taxon>
        <taxon>Diversisporales</taxon>
        <taxon>Gigasporaceae</taxon>
        <taxon>Gigaspora</taxon>
    </lineage>
</organism>
<evidence type="ECO:0000313" key="1">
    <source>
        <dbReference type="EMBL" id="KAF0492188.1"/>
    </source>
</evidence>
<dbReference type="OrthoDB" id="2394823at2759"/>
<proteinExistence type="predicted"/>
<dbReference type="EMBL" id="WTPW01000650">
    <property type="protein sequence ID" value="KAF0492188.1"/>
    <property type="molecule type" value="Genomic_DNA"/>
</dbReference>
<dbReference type="AlphaFoldDB" id="A0A8H4EIK7"/>
<name>A0A8H4EIK7_GIGMA</name>
<comment type="caution">
    <text evidence="1">The sequence shown here is derived from an EMBL/GenBank/DDBJ whole genome shotgun (WGS) entry which is preliminary data.</text>
</comment>
<sequence>MTPQEHDFFINNDNPTPVEFFKRFNCTSKQTAVSKWHTVLSTLLKVYEDDPKFVDIYQNYKKNKYKQAIKDYFKSSASILDEEKDSIDRALTKKTGKAIRNRIDDLLPNDQENSKKPRLTESVNSSILISADSKINKVDHITDLPNEREDEPEQFDTRNLLTKKRFQVLHSWENVIKEIDSKKDWIIDKYNLSIEFRNFQQSTIREIEKNPFLSFKTDLHKILCLSNIMLIEQTRPLYLTCVETVWRQICQRQVPPSLPDVVQNMILEYSKLLNAFTPIADIQKTWCRNFSKVNELSNQDDIEKFCGSQIVLRKFLLLNLKTNNDNEDTFIHNMLHDLLKEIFRDPIFELIWANSESASSKSRRRNNKENSRGKKPDFKLLVNTNDEILFGEVKSPKYKNLSSLVCQDFVKLANFQSGTLDELVKKYGNRIGMASFGVLICGVQIRIYQMDLEYDGLYRMYLVADVVLPTQKSQFISLVPILEALYNVKDSVSKILEVITSETSPILSRSDYCRLPPPSPEPVQVTVVASNER</sequence>
<accession>A0A8H4EIK7</accession>
<evidence type="ECO:0000313" key="2">
    <source>
        <dbReference type="Proteomes" id="UP000439903"/>
    </source>
</evidence>